<dbReference type="Proteomes" id="UP000005204">
    <property type="component" value="Unassembled WGS sequence"/>
</dbReference>
<evidence type="ECO:0000313" key="4">
    <source>
        <dbReference type="Proteomes" id="UP000005204"/>
    </source>
</evidence>
<dbReference type="eggNOG" id="ENOG502RTG8">
    <property type="taxonomic scope" value="Eukaryota"/>
</dbReference>
<dbReference type="AlphaFoldDB" id="D0VEQ0"/>
<dbReference type="PaxDb" id="7091-BGIBMGA004122-TA"/>
<name>D0VEQ0_BOMMO</name>
<evidence type="ECO:0000313" key="2">
    <source>
        <dbReference type="EMBL" id="ACY06934.1"/>
    </source>
</evidence>
<sequence>MKYFVVLALIAVSSTAYIKPASVSAEHAELQAIIDAINSPSTDPATATTLAEIFYSFLRISPQPVHIEPEIIDFPLPDGGAVSEPVKPTPSPAVVGPAALNQSSPLVQLIVICSRRSPTAAGGYAPGPVVESVEIVPEPVIIVEETEVPEIPDPVIVDPTPVVPEPVNQLVVIVEIRHNQLKLLKIFLHLQLRLRMRKKLIKTSLDDPRPPNTTPNTKTLAIIQTDSVMHIRQTFV</sequence>
<feature type="chain" id="PRO_5010961484" evidence="1">
    <location>
        <begin position="17"/>
        <end position="236"/>
    </location>
</feature>
<evidence type="ECO:0000256" key="1">
    <source>
        <dbReference type="SAM" id="SignalP"/>
    </source>
</evidence>
<proteinExistence type="predicted"/>
<dbReference type="OrthoDB" id="7491799at2759"/>
<dbReference type="EnsemblMetazoa" id="XM_012694052.2">
    <property type="protein sequence ID" value="XP_012549506.1"/>
    <property type="gene ID" value="LOC105842234"/>
</dbReference>
<gene>
    <name evidence="2" type="primary">CPH39</name>
    <name evidence="3" type="synonym">105842234</name>
</gene>
<keyword evidence="1" id="KW-0732">Signal</keyword>
<evidence type="ECO:0000313" key="3">
    <source>
        <dbReference type="EnsemblMetazoa" id="XP_012549506.1"/>
    </source>
</evidence>
<dbReference type="KEGG" id="bmor:105842234"/>
<dbReference type="InParanoid" id="D0VEQ0"/>
<feature type="signal peptide" evidence="1">
    <location>
        <begin position="1"/>
        <end position="16"/>
    </location>
</feature>
<accession>D0VEQ0</accession>
<organism evidence="2">
    <name type="scientific">Bombyx mori</name>
    <name type="common">Silk moth</name>
    <dbReference type="NCBI Taxonomy" id="7091"/>
    <lineage>
        <taxon>Eukaryota</taxon>
        <taxon>Metazoa</taxon>
        <taxon>Ecdysozoa</taxon>
        <taxon>Arthropoda</taxon>
        <taxon>Hexapoda</taxon>
        <taxon>Insecta</taxon>
        <taxon>Pterygota</taxon>
        <taxon>Neoptera</taxon>
        <taxon>Endopterygota</taxon>
        <taxon>Lepidoptera</taxon>
        <taxon>Glossata</taxon>
        <taxon>Ditrysia</taxon>
        <taxon>Bombycoidea</taxon>
        <taxon>Bombycidae</taxon>
        <taxon>Bombycinae</taxon>
        <taxon>Bombyx</taxon>
    </lineage>
</organism>
<dbReference type="EMBL" id="GU070724">
    <property type="protein sequence ID" value="ACY06934.1"/>
    <property type="molecule type" value="Genomic_DNA"/>
</dbReference>
<protein>
    <submittedName>
        <fullName evidence="2">Putative cuticle protein CPH39</fullName>
    </submittedName>
</protein>
<reference evidence="3" key="3">
    <citation type="submission" date="2022-06" db="UniProtKB">
        <authorList>
            <consortium name="EnsemblMetazoa"/>
        </authorList>
    </citation>
    <scope>IDENTIFICATION</scope>
    <source>
        <strain evidence="3">p50T (Dazao)</strain>
    </source>
</reference>
<dbReference type="GeneID" id="105842234"/>
<keyword evidence="4" id="KW-1185">Reference proteome</keyword>
<reference evidence="2" key="2">
    <citation type="submission" date="2009-10" db="EMBL/GenBank/DDBJ databases">
        <title>Expression profile of cuticular genes of silkworm, Bombyx mori.</title>
        <authorList>
            <consortium name="The International Silkworm Genome Consortium"/>
            <person name="Liang J."/>
            <person name="Xiang Z."/>
            <person name="He N."/>
        </authorList>
    </citation>
    <scope>NUCLEOTIDE SEQUENCE</scope>
</reference>
<reference evidence="4" key="1">
    <citation type="journal article" date="2008" name="Insect Biochem. Mol. Biol.">
        <title>The genome of a lepidopteran model insect, the silkworm Bombyx mori.</title>
        <authorList>
            <consortium name="International Silkworm Genome Consortium"/>
        </authorList>
    </citation>
    <scope>NUCLEOTIDE SEQUENCE [LARGE SCALE GENOMIC DNA]</scope>
    <source>
        <strain evidence="4">p50T</strain>
    </source>
</reference>
<dbReference type="HOGENOM" id="CLU_1176319_0_0_1"/>